<evidence type="ECO:0000256" key="6">
    <source>
        <dbReference type="ARBA" id="ARBA00023136"/>
    </source>
</evidence>
<proteinExistence type="predicted"/>
<keyword evidence="6 7" id="KW-0472">Membrane</keyword>
<dbReference type="GO" id="GO:0005886">
    <property type="term" value="C:plasma membrane"/>
    <property type="evidence" value="ECO:0007669"/>
    <property type="project" value="UniProtKB-SubCell"/>
</dbReference>
<gene>
    <name evidence="9" type="ORF">GGQ63_000015</name>
</gene>
<keyword evidence="5 7" id="KW-1133">Transmembrane helix</keyword>
<dbReference type="InterPro" id="IPR011701">
    <property type="entry name" value="MFS"/>
</dbReference>
<feature type="transmembrane region" description="Helical" evidence="7">
    <location>
        <begin position="350"/>
        <end position="376"/>
    </location>
</feature>
<dbReference type="PANTHER" id="PTHR42718">
    <property type="entry name" value="MAJOR FACILITATOR SUPERFAMILY MULTIDRUG TRANSPORTER MFSC"/>
    <property type="match status" value="1"/>
</dbReference>
<evidence type="ECO:0000313" key="9">
    <source>
        <dbReference type="EMBL" id="MBB5750972.1"/>
    </source>
</evidence>
<dbReference type="InterPro" id="IPR036259">
    <property type="entry name" value="MFS_trans_sf"/>
</dbReference>
<keyword evidence="10" id="KW-1185">Reference proteome</keyword>
<dbReference type="RefSeq" id="WP_183851565.1">
    <property type="nucleotide sequence ID" value="NZ_JACHOO010000001.1"/>
</dbReference>
<evidence type="ECO:0000256" key="7">
    <source>
        <dbReference type="SAM" id="Phobius"/>
    </source>
</evidence>
<dbReference type="Gene3D" id="1.20.1720.10">
    <property type="entry name" value="Multidrug resistance protein D"/>
    <property type="match status" value="1"/>
</dbReference>
<keyword evidence="4 7" id="KW-0812">Transmembrane</keyword>
<dbReference type="CDD" id="cd17503">
    <property type="entry name" value="MFS_LmrB_MDR_like"/>
    <property type="match status" value="1"/>
</dbReference>
<dbReference type="Proteomes" id="UP000523821">
    <property type="component" value="Unassembled WGS sequence"/>
</dbReference>
<feature type="transmembrane region" description="Helical" evidence="7">
    <location>
        <begin position="426"/>
        <end position="445"/>
    </location>
</feature>
<feature type="transmembrane region" description="Helical" evidence="7">
    <location>
        <begin position="222"/>
        <end position="242"/>
    </location>
</feature>
<dbReference type="GO" id="GO:0022857">
    <property type="term" value="F:transmembrane transporter activity"/>
    <property type="evidence" value="ECO:0007669"/>
    <property type="project" value="InterPro"/>
</dbReference>
<feature type="transmembrane region" description="Helical" evidence="7">
    <location>
        <begin position="294"/>
        <end position="314"/>
    </location>
</feature>
<feature type="transmembrane region" description="Helical" evidence="7">
    <location>
        <begin position="98"/>
        <end position="119"/>
    </location>
</feature>
<dbReference type="PANTHER" id="PTHR42718:SF46">
    <property type="entry name" value="BLR6921 PROTEIN"/>
    <property type="match status" value="1"/>
</dbReference>
<reference evidence="9 10" key="1">
    <citation type="submission" date="2020-08" db="EMBL/GenBank/DDBJ databases">
        <title>Genomic Encyclopedia of Type Strains, Phase IV (KMG-IV): sequencing the most valuable type-strain genomes for metagenomic binning, comparative biology and taxonomic classification.</title>
        <authorList>
            <person name="Goeker M."/>
        </authorList>
    </citation>
    <scope>NUCLEOTIDE SEQUENCE [LARGE SCALE GENOMIC DNA]</scope>
    <source>
        <strain evidence="9 10">DSM 16268</strain>
    </source>
</reference>
<dbReference type="PRINTS" id="PR01036">
    <property type="entry name" value="TCRTETB"/>
</dbReference>
<accession>A0A7W9FIR5</accession>
<name>A0A7W9FIR5_9HYPH</name>
<feature type="transmembrane region" description="Helical" evidence="7">
    <location>
        <begin position="131"/>
        <end position="149"/>
    </location>
</feature>
<comment type="subcellular location">
    <subcellularLocation>
        <location evidence="1">Cell membrane</location>
        <topology evidence="1">Multi-pass membrane protein</topology>
    </subcellularLocation>
</comment>
<keyword evidence="3" id="KW-1003">Cell membrane</keyword>
<feature type="transmembrane region" description="Helical" evidence="7">
    <location>
        <begin position="196"/>
        <end position="216"/>
    </location>
</feature>
<dbReference type="Pfam" id="PF07690">
    <property type="entry name" value="MFS_1"/>
    <property type="match status" value="2"/>
</dbReference>
<dbReference type="SUPFAM" id="SSF103473">
    <property type="entry name" value="MFS general substrate transporter"/>
    <property type="match status" value="1"/>
</dbReference>
<feature type="transmembrane region" description="Helical" evidence="7">
    <location>
        <begin position="326"/>
        <end position="344"/>
    </location>
</feature>
<dbReference type="PROSITE" id="PS50850">
    <property type="entry name" value="MFS"/>
    <property type="match status" value="1"/>
</dbReference>
<evidence type="ECO:0000313" key="10">
    <source>
        <dbReference type="Proteomes" id="UP000523821"/>
    </source>
</evidence>
<protein>
    <submittedName>
        <fullName evidence="9">EmrB/QacA subfamily drug resistance transporter</fullName>
    </submittedName>
</protein>
<feature type="transmembrane region" description="Helical" evidence="7">
    <location>
        <begin position="72"/>
        <end position="92"/>
    </location>
</feature>
<dbReference type="Gene3D" id="1.20.1250.20">
    <property type="entry name" value="MFS general substrate transporter like domains"/>
    <property type="match status" value="1"/>
</dbReference>
<evidence type="ECO:0000259" key="8">
    <source>
        <dbReference type="PROSITE" id="PS50850"/>
    </source>
</evidence>
<evidence type="ECO:0000256" key="2">
    <source>
        <dbReference type="ARBA" id="ARBA00022448"/>
    </source>
</evidence>
<dbReference type="AlphaFoldDB" id="A0A7W9FIR5"/>
<dbReference type="EMBL" id="JACHOO010000001">
    <property type="protein sequence ID" value="MBB5750972.1"/>
    <property type="molecule type" value="Genomic_DNA"/>
</dbReference>
<feature type="transmembrane region" description="Helical" evidence="7">
    <location>
        <begin position="45"/>
        <end position="65"/>
    </location>
</feature>
<evidence type="ECO:0000256" key="5">
    <source>
        <dbReference type="ARBA" id="ARBA00022989"/>
    </source>
</evidence>
<evidence type="ECO:0000256" key="1">
    <source>
        <dbReference type="ARBA" id="ARBA00004651"/>
    </source>
</evidence>
<sequence>MPTRILLPLIVACALFMENLDSTVLSTALPSIAHDFGVSPIKLKLALTSYLLTIAVLIPASGWLADRFGARAIFRLAILLFTAGSICCGLSSSLPEIVASRILQGCGGAMMVPVGRLVILRSVPKSELVGSLAWLTVPALIGPILGPPVGGFITTWFDWRWIFWINVPIGVLGLTLATLFLPDVRGETRSPFDTPGFFLSGFGIAAFVTGSTALGLDLLPPVAVGSLIGAGGLALFLYGLHARRTPHAIIDLSLLRLPSFGGSVVGGLLFRIGVGATPFLLPLLMQLGFGLTPFQSGTVTFATAIGAILMKFIATPTLRRFGFRSVLIVNALVAGVFVAMPGFFEPTTPILLITILLGVGGLFRSLQFTATNALAYADVTSERMSRATSLSSVAQQLSISIGVSIGALALEFSTGGGPFTVESFRLPFTIVGGLTMLSAVVFLLLPRNAGDEVSGHTTRVAPDAVTAARERE</sequence>
<feature type="transmembrane region" description="Helical" evidence="7">
    <location>
        <begin position="397"/>
        <end position="414"/>
    </location>
</feature>
<dbReference type="InterPro" id="IPR020846">
    <property type="entry name" value="MFS_dom"/>
</dbReference>
<feature type="transmembrane region" description="Helical" evidence="7">
    <location>
        <begin position="161"/>
        <end position="184"/>
    </location>
</feature>
<comment type="caution">
    <text evidence="9">The sequence shown here is derived from an EMBL/GenBank/DDBJ whole genome shotgun (WGS) entry which is preliminary data.</text>
</comment>
<feature type="domain" description="Major facilitator superfamily (MFS) profile" evidence="8">
    <location>
        <begin position="7"/>
        <end position="450"/>
    </location>
</feature>
<organism evidence="9 10">
    <name type="scientific">Prosthecomicrobium pneumaticum</name>
    <dbReference type="NCBI Taxonomy" id="81895"/>
    <lineage>
        <taxon>Bacteria</taxon>
        <taxon>Pseudomonadati</taxon>
        <taxon>Pseudomonadota</taxon>
        <taxon>Alphaproteobacteria</taxon>
        <taxon>Hyphomicrobiales</taxon>
        <taxon>Kaistiaceae</taxon>
        <taxon>Prosthecomicrobium</taxon>
    </lineage>
</organism>
<evidence type="ECO:0000256" key="4">
    <source>
        <dbReference type="ARBA" id="ARBA00022692"/>
    </source>
</evidence>
<keyword evidence="2" id="KW-0813">Transport</keyword>
<evidence type="ECO:0000256" key="3">
    <source>
        <dbReference type="ARBA" id="ARBA00022475"/>
    </source>
</evidence>
<feature type="transmembrane region" description="Helical" evidence="7">
    <location>
        <begin position="254"/>
        <end position="274"/>
    </location>
</feature>